<evidence type="ECO:0000256" key="3">
    <source>
        <dbReference type="ARBA" id="ARBA00022989"/>
    </source>
</evidence>
<dbReference type="PANTHER" id="PTHR23501:SF199">
    <property type="entry name" value="MFS EFFLUX TRANSPORTER INPD-RELATED"/>
    <property type="match status" value="1"/>
</dbReference>
<name>A0A9X0ATG0_9HELO</name>
<evidence type="ECO:0000256" key="4">
    <source>
        <dbReference type="ARBA" id="ARBA00023136"/>
    </source>
</evidence>
<reference evidence="6" key="1">
    <citation type="submission" date="2022-11" db="EMBL/GenBank/DDBJ databases">
        <title>Genome Resource of Sclerotinia nivalis Strain SnTB1, a Plant Pathogen Isolated from American Ginseng.</title>
        <authorList>
            <person name="Fan S."/>
        </authorList>
    </citation>
    <scope>NUCLEOTIDE SEQUENCE</scope>
    <source>
        <strain evidence="6">SnTB1</strain>
    </source>
</reference>
<evidence type="ECO:0000256" key="2">
    <source>
        <dbReference type="ARBA" id="ARBA00022692"/>
    </source>
</evidence>
<dbReference type="EMBL" id="JAPEIS010000002">
    <property type="protein sequence ID" value="KAJ8068651.1"/>
    <property type="molecule type" value="Genomic_DNA"/>
</dbReference>
<protein>
    <submittedName>
        <fullName evidence="6">Uncharacterized protein</fullName>
    </submittedName>
</protein>
<accession>A0A9X0ATG0</accession>
<evidence type="ECO:0000313" key="6">
    <source>
        <dbReference type="EMBL" id="KAJ8068651.1"/>
    </source>
</evidence>
<evidence type="ECO:0000313" key="7">
    <source>
        <dbReference type="Proteomes" id="UP001152300"/>
    </source>
</evidence>
<sequence>MNWQVLFGWGLGLGMQQISLAIQACLPDDNISTGLAPIIFVQGLGDTIFVTVGQVIFSHQLAKNLSALDIPSLPASLILHTGATKLRELIPEK</sequence>
<dbReference type="GO" id="GO:0022857">
    <property type="term" value="F:transmembrane transporter activity"/>
    <property type="evidence" value="ECO:0007669"/>
    <property type="project" value="TreeGrafter"/>
</dbReference>
<dbReference type="AlphaFoldDB" id="A0A9X0ATG0"/>
<dbReference type="OrthoDB" id="10021397at2759"/>
<dbReference type="GO" id="GO:0005886">
    <property type="term" value="C:plasma membrane"/>
    <property type="evidence" value="ECO:0007669"/>
    <property type="project" value="TreeGrafter"/>
</dbReference>
<keyword evidence="5" id="KW-0732">Signal</keyword>
<feature type="signal peptide" evidence="5">
    <location>
        <begin position="1"/>
        <end position="21"/>
    </location>
</feature>
<feature type="chain" id="PRO_5040989229" evidence="5">
    <location>
        <begin position="22"/>
        <end position="93"/>
    </location>
</feature>
<organism evidence="6 7">
    <name type="scientific">Sclerotinia nivalis</name>
    <dbReference type="NCBI Taxonomy" id="352851"/>
    <lineage>
        <taxon>Eukaryota</taxon>
        <taxon>Fungi</taxon>
        <taxon>Dikarya</taxon>
        <taxon>Ascomycota</taxon>
        <taxon>Pezizomycotina</taxon>
        <taxon>Leotiomycetes</taxon>
        <taxon>Helotiales</taxon>
        <taxon>Sclerotiniaceae</taxon>
        <taxon>Sclerotinia</taxon>
    </lineage>
</organism>
<dbReference type="PANTHER" id="PTHR23501">
    <property type="entry name" value="MAJOR FACILITATOR SUPERFAMILY"/>
    <property type="match status" value="1"/>
</dbReference>
<evidence type="ECO:0000256" key="1">
    <source>
        <dbReference type="ARBA" id="ARBA00004141"/>
    </source>
</evidence>
<keyword evidence="7" id="KW-1185">Reference proteome</keyword>
<evidence type="ECO:0000256" key="5">
    <source>
        <dbReference type="SAM" id="SignalP"/>
    </source>
</evidence>
<keyword evidence="3" id="KW-1133">Transmembrane helix</keyword>
<gene>
    <name evidence="6" type="ORF">OCU04_002353</name>
</gene>
<comment type="caution">
    <text evidence="6">The sequence shown here is derived from an EMBL/GenBank/DDBJ whole genome shotgun (WGS) entry which is preliminary data.</text>
</comment>
<comment type="subcellular location">
    <subcellularLocation>
        <location evidence="1">Membrane</location>
        <topology evidence="1">Multi-pass membrane protein</topology>
    </subcellularLocation>
</comment>
<dbReference type="Proteomes" id="UP001152300">
    <property type="component" value="Unassembled WGS sequence"/>
</dbReference>
<keyword evidence="2" id="KW-0812">Transmembrane</keyword>
<proteinExistence type="predicted"/>
<keyword evidence="4" id="KW-0472">Membrane</keyword>